<dbReference type="PANTHER" id="PTHR24567:SF26">
    <property type="entry name" value="REGULATORY PROTEIN YEIL"/>
    <property type="match status" value="1"/>
</dbReference>
<dbReference type="EMBL" id="BJOL01000019">
    <property type="protein sequence ID" value="GED59368.1"/>
    <property type="molecule type" value="Genomic_DNA"/>
</dbReference>
<dbReference type="Pfam" id="PF00027">
    <property type="entry name" value="cNMP_binding"/>
    <property type="match status" value="1"/>
</dbReference>
<reference evidence="7 8" key="1">
    <citation type="submission" date="2019-06" db="EMBL/GenBank/DDBJ databases">
        <title>Whole genome shotgun sequence of Brevibacillus formosus NBRC 15716.</title>
        <authorList>
            <person name="Hosoyama A."/>
            <person name="Uohara A."/>
            <person name="Ohji S."/>
            <person name="Ichikawa N."/>
        </authorList>
    </citation>
    <scope>NUCLEOTIDE SEQUENCE [LARGE SCALE GENOMIC DNA]</scope>
    <source>
        <strain evidence="7 8">NBRC 15716</strain>
    </source>
</reference>
<evidence type="ECO:0000256" key="1">
    <source>
        <dbReference type="ARBA" id="ARBA00023015"/>
    </source>
</evidence>
<dbReference type="InterPro" id="IPR036388">
    <property type="entry name" value="WH-like_DNA-bd_sf"/>
</dbReference>
<dbReference type="InterPro" id="IPR018490">
    <property type="entry name" value="cNMP-bd_dom_sf"/>
</dbReference>
<dbReference type="InterPro" id="IPR036390">
    <property type="entry name" value="WH_DNA-bd_sf"/>
</dbReference>
<keyword evidence="4" id="KW-0804">Transcription</keyword>
<proteinExistence type="predicted"/>
<dbReference type="PROSITE" id="PS50042">
    <property type="entry name" value="CNMP_BINDING_3"/>
    <property type="match status" value="1"/>
</dbReference>
<dbReference type="PANTHER" id="PTHR24567">
    <property type="entry name" value="CRP FAMILY TRANSCRIPTIONAL REGULATORY PROTEIN"/>
    <property type="match status" value="1"/>
</dbReference>
<dbReference type="SMART" id="SM00100">
    <property type="entry name" value="cNMP"/>
    <property type="match status" value="1"/>
</dbReference>
<evidence type="ECO:0000259" key="5">
    <source>
        <dbReference type="PROSITE" id="PS50042"/>
    </source>
</evidence>
<dbReference type="PRINTS" id="PR00034">
    <property type="entry name" value="HTHCRP"/>
</dbReference>
<dbReference type="Proteomes" id="UP000319498">
    <property type="component" value="Unassembled WGS sequence"/>
</dbReference>
<evidence type="ECO:0000256" key="4">
    <source>
        <dbReference type="ARBA" id="ARBA00023163"/>
    </source>
</evidence>
<organism evidence="7 8">
    <name type="scientific">Brevibacillus formosus</name>
    <dbReference type="NCBI Taxonomy" id="54913"/>
    <lineage>
        <taxon>Bacteria</taxon>
        <taxon>Bacillati</taxon>
        <taxon>Bacillota</taxon>
        <taxon>Bacilli</taxon>
        <taxon>Bacillales</taxon>
        <taxon>Paenibacillaceae</taxon>
        <taxon>Brevibacillus</taxon>
    </lineage>
</organism>
<evidence type="ECO:0000256" key="3">
    <source>
        <dbReference type="ARBA" id="ARBA00023159"/>
    </source>
</evidence>
<gene>
    <name evidence="7" type="ORF">BFO01nite_35000</name>
</gene>
<keyword evidence="1" id="KW-0805">Transcription regulation</keyword>
<dbReference type="Gene3D" id="2.60.120.10">
    <property type="entry name" value="Jelly Rolls"/>
    <property type="match status" value="1"/>
</dbReference>
<feature type="domain" description="HTH crp-type" evidence="6">
    <location>
        <begin position="147"/>
        <end position="221"/>
    </location>
</feature>
<keyword evidence="3" id="KW-0010">Activator</keyword>
<dbReference type="InterPro" id="IPR012318">
    <property type="entry name" value="HTH_CRP"/>
</dbReference>
<dbReference type="CDD" id="cd00038">
    <property type="entry name" value="CAP_ED"/>
    <property type="match status" value="1"/>
</dbReference>
<dbReference type="Gene3D" id="1.10.10.10">
    <property type="entry name" value="Winged helix-like DNA-binding domain superfamily/Winged helix DNA-binding domain"/>
    <property type="match status" value="1"/>
</dbReference>
<keyword evidence="8" id="KW-1185">Reference proteome</keyword>
<keyword evidence="2" id="KW-0238">DNA-binding</keyword>
<dbReference type="SMART" id="SM00419">
    <property type="entry name" value="HTH_CRP"/>
    <property type="match status" value="1"/>
</dbReference>
<feature type="domain" description="Cyclic nucleotide-binding" evidence="5">
    <location>
        <begin position="13"/>
        <end position="133"/>
    </location>
</feature>
<dbReference type="SUPFAM" id="SSF51206">
    <property type="entry name" value="cAMP-binding domain-like"/>
    <property type="match status" value="1"/>
</dbReference>
<dbReference type="Pfam" id="PF13545">
    <property type="entry name" value="HTH_Crp_2"/>
    <property type="match status" value="1"/>
</dbReference>
<dbReference type="InterPro" id="IPR014710">
    <property type="entry name" value="RmlC-like_jellyroll"/>
</dbReference>
<dbReference type="PROSITE" id="PS51063">
    <property type="entry name" value="HTH_CRP_2"/>
    <property type="match status" value="1"/>
</dbReference>
<dbReference type="InterPro" id="IPR000595">
    <property type="entry name" value="cNMP-bd_dom"/>
</dbReference>
<sequence length="226" mass="25733">MMNRITHLSQFYLLNSLSEESLRLIDQLTSLTPFPKNTCIQTPETFSEGFYFIKQGKVRLYKVNRDGRQFTFDILGEGNVFGEVDLLSLGTREMYIEAIEDCLICKMSKAKFESYLIEHPQLMMKIMKIISDRMVSISQAAENLALLPLQDRIISTLVKLADQFGNPNSSAFQQIDLPLSHQELANFVGASREAVTVALRALAREELIQTGFKSISIQRDKILKKM</sequence>
<protein>
    <submittedName>
        <fullName evidence="7">Crp/Fnr family transcriptional regulator</fullName>
    </submittedName>
</protein>
<comment type="caution">
    <text evidence="7">The sequence shown here is derived from an EMBL/GenBank/DDBJ whole genome shotgun (WGS) entry which is preliminary data.</text>
</comment>
<accession>A0ABQ0T7S3</accession>
<name>A0ABQ0T7S3_9BACL</name>
<evidence type="ECO:0000259" key="6">
    <source>
        <dbReference type="PROSITE" id="PS51063"/>
    </source>
</evidence>
<evidence type="ECO:0000256" key="2">
    <source>
        <dbReference type="ARBA" id="ARBA00023125"/>
    </source>
</evidence>
<dbReference type="InterPro" id="IPR050397">
    <property type="entry name" value="Env_Response_Regulators"/>
</dbReference>
<dbReference type="SUPFAM" id="SSF46785">
    <property type="entry name" value="Winged helix' DNA-binding domain"/>
    <property type="match status" value="1"/>
</dbReference>
<evidence type="ECO:0000313" key="8">
    <source>
        <dbReference type="Proteomes" id="UP000319498"/>
    </source>
</evidence>
<evidence type="ECO:0000313" key="7">
    <source>
        <dbReference type="EMBL" id="GED59368.1"/>
    </source>
</evidence>